<name>A0A380GLF1_9STAP</name>
<dbReference type="AlphaFoldDB" id="A0A380GLF1"/>
<dbReference type="PANTHER" id="PTHR43420:SF47">
    <property type="entry name" value="N-ACETYLTRANSFERASE DOMAIN-CONTAINING PROTEIN"/>
    <property type="match status" value="1"/>
</dbReference>
<organism evidence="4 5">
    <name type="scientific">Staphylococcus nepalensis</name>
    <dbReference type="NCBI Taxonomy" id="214473"/>
    <lineage>
        <taxon>Bacteria</taxon>
        <taxon>Bacillati</taxon>
        <taxon>Bacillota</taxon>
        <taxon>Bacilli</taxon>
        <taxon>Bacillales</taxon>
        <taxon>Staphylococcaceae</taxon>
        <taxon>Staphylococcus</taxon>
    </lineage>
</organism>
<dbReference type="EMBL" id="UHDS01000001">
    <property type="protein sequence ID" value="SUM55246.1"/>
    <property type="molecule type" value="Genomic_DNA"/>
</dbReference>
<protein>
    <submittedName>
        <fullName evidence="4">Acetyltransferase family protein</fullName>
        <ecNumber evidence="4">2.3.1.-</ecNumber>
    </submittedName>
</protein>
<dbReference type="Gene3D" id="3.40.630.30">
    <property type="match status" value="1"/>
</dbReference>
<keyword evidence="1 4" id="KW-0808">Transferase</keyword>
<dbReference type="PROSITE" id="PS51186">
    <property type="entry name" value="GNAT"/>
    <property type="match status" value="1"/>
</dbReference>
<evidence type="ECO:0000259" key="3">
    <source>
        <dbReference type="PROSITE" id="PS51186"/>
    </source>
</evidence>
<dbReference type="PANTHER" id="PTHR43420">
    <property type="entry name" value="ACETYLTRANSFERASE"/>
    <property type="match status" value="1"/>
</dbReference>
<feature type="domain" description="N-acetyltransferase" evidence="3">
    <location>
        <begin position="1"/>
        <end position="168"/>
    </location>
</feature>
<evidence type="ECO:0000313" key="4">
    <source>
        <dbReference type="EMBL" id="SUM55246.1"/>
    </source>
</evidence>
<dbReference type="InterPro" id="IPR050680">
    <property type="entry name" value="YpeA/RimI_acetyltransf"/>
</dbReference>
<dbReference type="EC" id="2.3.1.-" evidence="4"/>
<dbReference type="InterPro" id="IPR000182">
    <property type="entry name" value="GNAT_dom"/>
</dbReference>
<dbReference type="RefSeq" id="WP_103372571.1">
    <property type="nucleotide sequence ID" value="NZ_BMCF01000004.1"/>
</dbReference>
<sequence length="168" mass="20089">MIRTCNESDTEALKQIGKKTFGETFRSQNKKENIEEYLKTAFTSERMTEELKNPNSYFYFIYFENELAGYLKLNLSNAQTEEIEGNNIEIERIYILREFQKHGLGKELYKQAIKLAKDLECENIWLGVWEKNENAIQFYKKLGFYKIDEHVFFMGDEKQIDFIMLKEL</sequence>
<evidence type="ECO:0000256" key="2">
    <source>
        <dbReference type="ARBA" id="ARBA00023315"/>
    </source>
</evidence>
<keyword evidence="2 4" id="KW-0012">Acyltransferase</keyword>
<dbReference type="SUPFAM" id="SSF55729">
    <property type="entry name" value="Acyl-CoA N-acyltransferases (Nat)"/>
    <property type="match status" value="1"/>
</dbReference>
<proteinExistence type="predicted"/>
<dbReference type="CDD" id="cd04301">
    <property type="entry name" value="NAT_SF"/>
    <property type="match status" value="1"/>
</dbReference>
<dbReference type="GO" id="GO:0016747">
    <property type="term" value="F:acyltransferase activity, transferring groups other than amino-acyl groups"/>
    <property type="evidence" value="ECO:0007669"/>
    <property type="project" value="InterPro"/>
</dbReference>
<accession>A0A380GLF1</accession>
<evidence type="ECO:0000313" key="5">
    <source>
        <dbReference type="Proteomes" id="UP000254412"/>
    </source>
</evidence>
<dbReference type="Proteomes" id="UP000254412">
    <property type="component" value="Unassembled WGS sequence"/>
</dbReference>
<dbReference type="Pfam" id="PF00583">
    <property type="entry name" value="Acetyltransf_1"/>
    <property type="match status" value="1"/>
</dbReference>
<evidence type="ECO:0000256" key="1">
    <source>
        <dbReference type="ARBA" id="ARBA00022679"/>
    </source>
</evidence>
<gene>
    <name evidence="4" type="primary">paiA_3</name>
    <name evidence="4" type="ORF">NCTC13834_01609</name>
</gene>
<reference evidence="4 5" key="1">
    <citation type="submission" date="2018-06" db="EMBL/GenBank/DDBJ databases">
        <authorList>
            <consortium name="Pathogen Informatics"/>
            <person name="Doyle S."/>
        </authorList>
    </citation>
    <scope>NUCLEOTIDE SEQUENCE [LARGE SCALE GENOMIC DNA]</scope>
    <source>
        <strain evidence="4 5">NCTC13834</strain>
    </source>
</reference>
<dbReference type="InterPro" id="IPR016181">
    <property type="entry name" value="Acyl_CoA_acyltransferase"/>
</dbReference>